<dbReference type="Gene3D" id="2.30.30.110">
    <property type="match status" value="1"/>
</dbReference>
<dbReference type="GO" id="GO:0016787">
    <property type="term" value="F:hydrolase activity"/>
    <property type="evidence" value="ECO:0007669"/>
    <property type="project" value="UniProtKB-KW"/>
</dbReference>
<keyword evidence="1" id="KW-0378">Hydrolase</keyword>
<dbReference type="GO" id="GO:0016075">
    <property type="term" value="P:rRNA catabolic process"/>
    <property type="evidence" value="ECO:0007669"/>
    <property type="project" value="TreeGrafter"/>
</dbReference>
<sequence length="119" mass="13316">MKIERGEIYVVNLIEKDAKGFEIGKKRPAIIVQANPWNEELPTTIVVPLSTTPPKYMDPGTVTFQEREAGLEENSTVVFPEIRGVDKSRLGKRIGKVNSEKMRKVDNVLSLILGLNPID</sequence>
<evidence type="ECO:0000313" key="2">
    <source>
        <dbReference type="EMBL" id="OGB84964.1"/>
    </source>
</evidence>
<dbReference type="PANTHER" id="PTHR33988">
    <property type="entry name" value="ENDORIBONUCLEASE MAZF-RELATED"/>
    <property type="match status" value="1"/>
</dbReference>
<dbReference type="AlphaFoldDB" id="A0A1F4PMT4"/>
<evidence type="ECO:0000313" key="3">
    <source>
        <dbReference type="Proteomes" id="UP000179010"/>
    </source>
</evidence>
<comment type="function">
    <text evidence="1">Toxic component of a type II toxin-antitoxin (TA) system.</text>
</comment>
<dbReference type="Pfam" id="PF02452">
    <property type="entry name" value="PemK_toxin"/>
    <property type="match status" value="1"/>
</dbReference>
<accession>A0A1F4PMT4</accession>
<protein>
    <recommendedName>
        <fullName evidence="1">mRNA interferase</fullName>
        <ecNumber evidence="1">3.1.-.-</ecNumber>
    </recommendedName>
</protein>
<dbReference type="InterPro" id="IPR011067">
    <property type="entry name" value="Plasmid_toxin/cell-grow_inhib"/>
</dbReference>
<dbReference type="InterPro" id="IPR003477">
    <property type="entry name" value="PemK-like"/>
</dbReference>
<dbReference type="GO" id="GO:0006402">
    <property type="term" value="P:mRNA catabolic process"/>
    <property type="evidence" value="ECO:0007669"/>
    <property type="project" value="TreeGrafter"/>
</dbReference>
<name>A0A1F4PMT4_UNCK3</name>
<dbReference type="STRING" id="1798539.A2994_01550"/>
<dbReference type="GO" id="GO:0004521">
    <property type="term" value="F:RNA endonuclease activity"/>
    <property type="evidence" value="ECO:0007669"/>
    <property type="project" value="TreeGrafter"/>
</dbReference>
<keyword evidence="1" id="KW-0255">Endonuclease</keyword>
<keyword evidence="1" id="KW-0540">Nuclease</keyword>
<comment type="caution">
    <text evidence="2">The sequence shown here is derived from an EMBL/GenBank/DDBJ whole genome shotgun (WGS) entry which is preliminary data.</text>
</comment>
<comment type="similarity">
    <text evidence="1">Belongs to the PemK/MazF family.</text>
</comment>
<reference evidence="2 3" key="1">
    <citation type="journal article" date="2016" name="Nat. Commun.">
        <title>Thousands of microbial genomes shed light on interconnected biogeochemical processes in an aquifer system.</title>
        <authorList>
            <person name="Anantharaman K."/>
            <person name="Brown C.T."/>
            <person name="Hug L.A."/>
            <person name="Sharon I."/>
            <person name="Castelle C.J."/>
            <person name="Probst A.J."/>
            <person name="Thomas B.C."/>
            <person name="Singh A."/>
            <person name="Wilkins M.J."/>
            <person name="Karaoz U."/>
            <person name="Brodie E.L."/>
            <person name="Williams K.H."/>
            <person name="Hubbard S.S."/>
            <person name="Banfield J.F."/>
        </authorList>
    </citation>
    <scope>NUCLEOTIDE SEQUENCE [LARGE SCALE GENOMIC DNA]</scope>
</reference>
<dbReference type="Proteomes" id="UP000179010">
    <property type="component" value="Unassembled WGS sequence"/>
</dbReference>
<dbReference type="PANTHER" id="PTHR33988:SF2">
    <property type="entry name" value="ENDORIBONUCLEASE MAZF"/>
    <property type="match status" value="1"/>
</dbReference>
<dbReference type="EMBL" id="METE01000014">
    <property type="protein sequence ID" value="OGB84964.1"/>
    <property type="molecule type" value="Genomic_DNA"/>
</dbReference>
<dbReference type="GO" id="GO:0003677">
    <property type="term" value="F:DNA binding"/>
    <property type="evidence" value="ECO:0007669"/>
    <property type="project" value="InterPro"/>
</dbReference>
<evidence type="ECO:0000256" key="1">
    <source>
        <dbReference type="PIRNR" id="PIRNR033490"/>
    </source>
</evidence>
<dbReference type="EC" id="3.1.-.-" evidence="1"/>
<dbReference type="SUPFAM" id="SSF50118">
    <property type="entry name" value="Cell growth inhibitor/plasmid maintenance toxic component"/>
    <property type="match status" value="1"/>
</dbReference>
<organism evidence="2 3">
    <name type="scientific">candidate division Kazan bacterium RIFCSPLOWO2_01_FULL_48_13</name>
    <dbReference type="NCBI Taxonomy" id="1798539"/>
    <lineage>
        <taxon>Bacteria</taxon>
        <taxon>Bacteria division Kazan-3B-28</taxon>
    </lineage>
</organism>
<gene>
    <name evidence="2" type="ORF">A2994_01550</name>
</gene>
<proteinExistence type="inferred from homology"/>
<dbReference type="PIRSF" id="PIRSF033490">
    <property type="entry name" value="MazF"/>
    <property type="match status" value="1"/>
</dbReference>